<protein>
    <submittedName>
        <fullName evidence="1">Major capsid protein</fullName>
    </submittedName>
</protein>
<reference evidence="1" key="1">
    <citation type="submission" date="2021-01" db="EMBL/GenBank/DDBJ databases">
        <title>Modified the classification status of verrucomicrobia.</title>
        <authorList>
            <person name="Feng X."/>
        </authorList>
    </citation>
    <scope>NUCLEOTIDE SEQUENCE</scope>
    <source>
        <strain evidence="1">KCTC 22041</strain>
    </source>
</reference>
<dbReference type="Gene3D" id="3.90.1690.10">
    <property type="entry name" value="phage-related protein like domain"/>
    <property type="match status" value="1"/>
</dbReference>
<dbReference type="InterPro" id="IPR005564">
    <property type="entry name" value="Major_capsid_GpE"/>
</dbReference>
<dbReference type="RefSeq" id="WP_200273954.1">
    <property type="nucleotide sequence ID" value="NZ_JAENIJ010000064.1"/>
</dbReference>
<evidence type="ECO:0000313" key="2">
    <source>
        <dbReference type="Proteomes" id="UP000603141"/>
    </source>
</evidence>
<accession>A0A934S7P1</accession>
<proteinExistence type="predicted"/>
<keyword evidence="2" id="KW-1185">Reference proteome</keyword>
<dbReference type="InterPro" id="IPR053738">
    <property type="entry name" value="Lambda_capsid_assembly"/>
</dbReference>
<gene>
    <name evidence="1" type="ORF">JIN85_19470</name>
</gene>
<dbReference type="EMBL" id="JAENIJ010000064">
    <property type="protein sequence ID" value="MBK1884605.1"/>
    <property type="molecule type" value="Genomic_DNA"/>
</dbReference>
<name>A0A934S7P1_9BACT</name>
<organism evidence="1 2">
    <name type="scientific">Luteolibacter pohnpeiensis</name>
    <dbReference type="NCBI Taxonomy" id="454153"/>
    <lineage>
        <taxon>Bacteria</taxon>
        <taxon>Pseudomonadati</taxon>
        <taxon>Verrucomicrobiota</taxon>
        <taxon>Verrucomicrobiia</taxon>
        <taxon>Verrucomicrobiales</taxon>
        <taxon>Verrucomicrobiaceae</taxon>
        <taxon>Luteolibacter</taxon>
    </lineage>
</organism>
<dbReference type="AlphaFoldDB" id="A0A934S7P1"/>
<comment type="caution">
    <text evidence="1">The sequence shown here is derived from an EMBL/GenBank/DDBJ whole genome shotgun (WGS) entry which is preliminary data.</text>
</comment>
<dbReference type="Pfam" id="PF03864">
    <property type="entry name" value="Phage_cap_E"/>
    <property type="match status" value="1"/>
</dbReference>
<sequence>MKSNAIINQVLSRTASEYAVNEAEYAGAALAPVFPVAVQAATFPKWNRENMLNVPKLKARAPGAPYPRINMEIGSDVFATFDYGAEIPLDDRQRAIYQSFFDADRGKILRGTRVLMLNKERRVHALVTGADVPTSAAATKWDAENADPIGDIDAIKEVIHDNCGMDPNVAVIPRDVFNVLKEHPQILEKIKYTQRGIVTADIIASVFGLGRIVVAGATQNSANEGQAISIQKLWGDSVIVAYVNPAIDLESPTFARTFAWGGYSGASSGELAVKTYREENASSTIHQLMHDVCEKLAAPACGYHLSDVLS</sequence>
<evidence type="ECO:0000313" key="1">
    <source>
        <dbReference type="EMBL" id="MBK1884605.1"/>
    </source>
</evidence>
<dbReference type="Proteomes" id="UP000603141">
    <property type="component" value="Unassembled WGS sequence"/>
</dbReference>